<dbReference type="PROSITE" id="PS51273">
    <property type="entry name" value="GATASE_TYPE_1"/>
    <property type="match status" value="1"/>
</dbReference>
<accession>A0A382J524</accession>
<dbReference type="CDD" id="cd01741">
    <property type="entry name" value="GATase1_1"/>
    <property type="match status" value="1"/>
</dbReference>
<evidence type="ECO:0000313" key="2">
    <source>
        <dbReference type="EMBL" id="SVC07140.1"/>
    </source>
</evidence>
<protein>
    <recommendedName>
        <fullName evidence="1">Glutamine amidotransferase domain-containing protein</fullName>
    </recommendedName>
</protein>
<dbReference type="Gene3D" id="3.40.50.880">
    <property type="match status" value="1"/>
</dbReference>
<organism evidence="2">
    <name type="scientific">marine metagenome</name>
    <dbReference type="NCBI Taxonomy" id="408172"/>
    <lineage>
        <taxon>unclassified sequences</taxon>
        <taxon>metagenomes</taxon>
        <taxon>ecological metagenomes</taxon>
    </lineage>
</organism>
<dbReference type="FunFam" id="3.40.50.880:FF:000033">
    <property type="entry name" value="Glutamine amidotransferase class-I"/>
    <property type="match status" value="1"/>
</dbReference>
<dbReference type="InterPro" id="IPR017926">
    <property type="entry name" value="GATASE"/>
</dbReference>
<dbReference type="InterPro" id="IPR029062">
    <property type="entry name" value="Class_I_gatase-like"/>
</dbReference>
<dbReference type="EMBL" id="UINC01071892">
    <property type="protein sequence ID" value="SVC07140.1"/>
    <property type="molecule type" value="Genomic_DNA"/>
</dbReference>
<dbReference type="AlphaFoldDB" id="A0A382J524"/>
<reference evidence="2" key="1">
    <citation type="submission" date="2018-05" db="EMBL/GenBank/DDBJ databases">
        <authorList>
            <person name="Lanie J.A."/>
            <person name="Ng W.-L."/>
            <person name="Kazmierczak K.M."/>
            <person name="Andrzejewski T.M."/>
            <person name="Davidsen T.M."/>
            <person name="Wayne K.J."/>
            <person name="Tettelin H."/>
            <person name="Glass J.I."/>
            <person name="Rusch D."/>
            <person name="Podicherti R."/>
            <person name="Tsui H.-C.T."/>
            <person name="Winkler M.E."/>
        </authorList>
    </citation>
    <scope>NUCLEOTIDE SEQUENCE</scope>
</reference>
<dbReference type="GO" id="GO:0005829">
    <property type="term" value="C:cytosol"/>
    <property type="evidence" value="ECO:0007669"/>
    <property type="project" value="TreeGrafter"/>
</dbReference>
<dbReference type="SUPFAM" id="SSF52317">
    <property type="entry name" value="Class I glutamine amidotransferase-like"/>
    <property type="match status" value="1"/>
</dbReference>
<dbReference type="Pfam" id="PF00117">
    <property type="entry name" value="GATase"/>
    <property type="match status" value="1"/>
</dbReference>
<dbReference type="PANTHER" id="PTHR42695">
    <property type="entry name" value="GLUTAMINE AMIDOTRANSFERASE YLR126C-RELATED"/>
    <property type="match status" value="1"/>
</dbReference>
<feature type="domain" description="Glutamine amidotransferase" evidence="1">
    <location>
        <begin position="20"/>
        <end position="180"/>
    </location>
</feature>
<gene>
    <name evidence="2" type="ORF">METZ01_LOCUS259994</name>
</gene>
<dbReference type="PANTHER" id="PTHR42695:SF5">
    <property type="entry name" value="GLUTAMINE AMIDOTRANSFERASE YLR126C-RELATED"/>
    <property type="match status" value="1"/>
</dbReference>
<name>A0A382J524_9ZZZZ</name>
<sequence>MRVHYLQHVPFEGLGVIEQWLASKGAKVSVSQLFRGDVLPAASDFDWLIVMGGPMSVCDVSSHPWLALEQELIREAIAADKVVLGICLGAQLIASAQGAGVFRNLTPEIGWFRIEAVERPERSPFSQLLESVPEVLHWHGDTFEIPPAATHLARSEGCERQAFLLGDRVLALQFHLEMTRNGLGDLVEHCRDELREGPWIQSEREMLGDEKRFERANELMRAVLDLLYQISATP</sequence>
<proteinExistence type="predicted"/>
<dbReference type="InterPro" id="IPR044992">
    <property type="entry name" value="ChyE-like"/>
</dbReference>
<evidence type="ECO:0000259" key="1">
    <source>
        <dbReference type="Pfam" id="PF00117"/>
    </source>
</evidence>